<feature type="non-terminal residue" evidence="1">
    <location>
        <position position="58"/>
    </location>
</feature>
<name>A0A5J4SII5_9EUKA</name>
<reference evidence="1 2" key="1">
    <citation type="submission" date="2019-03" db="EMBL/GenBank/DDBJ databases">
        <title>Single cell metagenomics reveals metabolic interactions within the superorganism composed of flagellate Streblomastix strix and complex community of Bacteroidetes bacteria on its surface.</title>
        <authorList>
            <person name="Treitli S.C."/>
            <person name="Kolisko M."/>
            <person name="Husnik F."/>
            <person name="Keeling P."/>
            <person name="Hampl V."/>
        </authorList>
    </citation>
    <scope>NUCLEOTIDE SEQUENCE [LARGE SCALE GENOMIC DNA]</scope>
    <source>
        <strain evidence="1">ST1C</strain>
    </source>
</reference>
<accession>A0A5J4SII5</accession>
<proteinExistence type="predicted"/>
<evidence type="ECO:0000313" key="2">
    <source>
        <dbReference type="Proteomes" id="UP000324800"/>
    </source>
</evidence>
<gene>
    <name evidence="1" type="ORF">EZS28_052117</name>
</gene>
<protein>
    <submittedName>
        <fullName evidence="1">Uncharacterized protein</fullName>
    </submittedName>
</protein>
<evidence type="ECO:0000313" key="1">
    <source>
        <dbReference type="EMBL" id="KAA6346064.1"/>
    </source>
</evidence>
<dbReference type="AlphaFoldDB" id="A0A5J4SII5"/>
<dbReference type="EMBL" id="SNRW01040168">
    <property type="protein sequence ID" value="KAA6346064.1"/>
    <property type="molecule type" value="Genomic_DNA"/>
</dbReference>
<comment type="caution">
    <text evidence="1">The sequence shown here is derived from an EMBL/GenBank/DDBJ whole genome shotgun (WGS) entry which is preliminary data.</text>
</comment>
<dbReference type="Proteomes" id="UP000324800">
    <property type="component" value="Unassembled WGS sequence"/>
</dbReference>
<organism evidence="1 2">
    <name type="scientific">Streblomastix strix</name>
    <dbReference type="NCBI Taxonomy" id="222440"/>
    <lineage>
        <taxon>Eukaryota</taxon>
        <taxon>Metamonada</taxon>
        <taxon>Preaxostyla</taxon>
        <taxon>Oxymonadida</taxon>
        <taxon>Streblomastigidae</taxon>
        <taxon>Streblomastix</taxon>
    </lineage>
</organism>
<sequence>MRVDGDEKEVYYHQQERVQNRRIDTLKKMQISGDYKMDLDILRKACIELKIWPTIDGF</sequence>